<dbReference type="PROSITE" id="PS50977">
    <property type="entry name" value="HTH_TETR_2"/>
    <property type="match status" value="1"/>
</dbReference>
<dbReference type="EMBL" id="CP084204">
    <property type="protein sequence ID" value="UZX20905.1"/>
    <property type="molecule type" value="Genomic_DNA"/>
</dbReference>
<feature type="domain" description="HTH tetR-type" evidence="5">
    <location>
        <begin position="5"/>
        <end position="65"/>
    </location>
</feature>
<accession>A0ABY6QUN6</accession>
<keyword evidence="3" id="KW-0804">Transcription</keyword>
<protein>
    <submittedName>
        <fullName evidence="6">TetR/AcrR family transcriptional regulator</fullName>
    </submittedName>
</protein>
<evidence type="ECO:0000256" key="3">
    <source>
        <dbReference type="ARBA" id="ARBA00023163"/>
    </source>
</evidence>
<dbReference type="PANTHER" id="PTHR47506">
    <property type="entry name" value="TRANSCRIPTIONAL REGULATORY PROTEIN"/>
    <property type="match status" value="1"/>
</dbReference>
<sequence>MGRTSDARERILNAARTLLLSRGYSALGVAEICAAAGVPKGSFYYFFASKEELALTVVDEHWARQRAEWTRALGGDVPPLRRLRRLHESVEGGLRADRESCGAVTGCLFGNLALELSTRTESVRERLREIFDEQVALVAETVAEARARGEIGVADPGAAARALVAQLEGRVLFAKLYDDPGRLDALWADSLALLGAEPSPAAGTA</sequence>
<dbReference type="SUPFAM" id="SSF46689">
    <property type="entry name" value="Homeodomain-like"/>
    <property type="match status" value="1"/>
</dbReference>
<dbReference type="InterPro" id="IPR009057">
    <property type="entry name" value="Homeodomain-like_sf"/>
</dbReference>
<dbReference type="RefSeq" id="WP_190107268.1">
    <property type="nucleotide sequence ID" value="NZ_BMUH01000023.1"/>
</dbReference>
<organism evidence="6 7">
    <name type="scientific">Streptomyces tanashiensis</name>
    <dbReference type="NCBI Taxonomy" id="67367"/>
    <lineage>
        <taxon>Bacteria</taxon>
        <taxon>Bacillati</taxon>
        <taxon>Actinomycetota</taxon>
        <taxon>Actinomycetes</taxon>
        <taxon>Kitasatosporales</taxon>
        <taxon>Streptomycetaceae</taxon>
        <taxon>Streptomyces</taxon>
    </lineage>
</organism>
<gene>
    <name evidence="6" type="ORF">LDH80_09355</name>
</gene>
<name>A0ABY6QUN6_9ACTN</name>
<dbReference type="Proteomes" id="UP001164506">
    <property type="component" value="Chromosome"/>
</dbReference>
<proteinExistence type="predicted"/>
<evidence type="ECO:0000313" key="6">
    <source>
        <dbReference type="EMBL" id="UZX20905.1"/>
    </source>
</evidence>
<keyword evidence="1" id="KW-0805">Transcription regulation</keyword>
<dbReference type="GeneID" id="95599644"/>
<dbReference type="Pfam" id="PF16925">
    <property type="entry name" value="TetR_C_13"/>
    <property type="match status" value="1"/>
</dbReference>
<evidence type="ECO:0000259" key="5">
    <source>
        <dbReference type="PROSITE" id="PS50977"/>
    </source>
</evidence>
<dbReference type="PANTHER" id="PTHR47506:SF6">
    <property type="entry name" value="HTH-TYPE TRANSCRIPTIONAL REPRESSOR NEMR"/>
    <property type="match status" value="1"/>
</dbReference>
<dbReference type="Pfam" id="PF00440">
    <property type="entry name" value="TetR_N"/>
    <property type="match status" value="1"/>
</dbReference>
<dbReference type="SUPFAM" id="SSF48498">
    <property type="entry name" value="Tetracyclin repressor-like, C-terminal domain"/>
    <property type="match status" value="1"/>
</dbReference>
<keyword evidence="7" id="KW-1185">Reference proteome</keyword>
<dbReference type="InterPro" id="IPR036271">
    <property type="entry name" value="Tet_transcr_reg_TetR-rel_C_sf"/>
</dbReference>
<dbReference type="InterPro" id="IPR001647">
    <property type="entry name" value="HTH_TetR"/>
</dbReference>
<evidence type="ECO:0000313" key="7">
    <source>
        <dbReference type="Proteomes" id="UP001164506"/>
    </source>
</evidence>
<evidence type="ECO:0000256" key="2">
    <source>
        <dbReference type="ARBA" id="ARBA00023125"/>
    </source>
</evidence>
<feature type="DNA-binding region" description="H-T-H motif" evidence="4">
    <location>
        <begin position="28"/>
        <end position="47"/>
    </location>
</feature>
<dbReference type="InterPro" id="IPR011075">
    <property type="entry name" value="TetR_C"/>
</dbReference>
<reference evidence="6" key="1">
    <citation type="submission" date="2021-09" db="EMBL/GenBank/DDBJ databases">
        <title>Complete genome sequence and metabolic characterization of Streptomyces tanashiensis DSM 731 the producer of antibacterial Kalafungin and diverse secondary metabolites.</title>
        <authorList>
            <person name="Abbasi M.N."/>
            <person name="Anwar M.N."/>
            <person name="Alam K."/>
            <person name="Shoaib M."/>
            <person name="Lin Z."/>
            <person name="Hayat M."/>
            <person name="Ali M.I."/>
            <person name="Malik H.M.T."/>
            <person name="Ahmed I."/>
            <person name="Li A."/>
            <person name="Hailong Wang H."/>
            <person name="Zhang Y."/>
        </authorList>
    </citation>
    <scope>NUCLEOTIDE SEQUENCE</scope>
    <source>
        <strain evidence="6">Kala</strain>
    </source>
</reference>
<evidence type="ECO:0000256" key="4">
    <source>
        <dbReference type="PROSITE-ProRule" id="PRU00335"/>
    </source>
</evidence>
<keyword evidence="2 4" id="KW-0238">DNA-binding</keyword>
<dbReference type="Gene3D" id="1.10.357.10">
    <property type="entry name" value="Tetracycline Repressor, domain 2"/>
    <property type="match status" value="1"/>
</dbReference>
<dbReference type="PRINTS" id="PR00455">
    <property type="entry name" value="HTHTETR"/>
</dbReference>
<evidence type="ECO:0000256" key="1">
    <source>
        <dbReference type="ARBA" id="ARBA00023015"/>
    </source>
</evidence>